<evidence type="ECO:0000256" key="5">
    <source>
        <dbReference type="ARBA" id="ARBA00022519"/>
    </source>
</evidence>
<keyword evidence="7 12" id="KW-1133">Transmembrane helix</keyword>
<keyword evidence="4" id="KW-0145">Chemotaxis</keyword>
<comment type="caution">
    <text evidence="15">The sequence shown here is derived from an EMBL/GenBank/DDBJ whole genome shotgun (WGS) entry which is preliminary data.</text>
</comment>
<dbReference type="CDD" id="cd11386">
    <property type="entry name" value="MCP_signal"/>
    <property type="match status" value="1"/>
</dbReference>
<keyword evidence="16" id="KW-1185">Reference proteome</keyword>
<evidence type="ECO:0000256" key="4">
    <source>
        <dbReference type="ARBA" id="ARBA00022500"/>
    </source>
</evidence>
<evidence type="ECO:0000256" key="1">
    <source>
        <dbReference type="ARBA" id="ARBA00004429"/>
    </source>
</evidence>
<keyword evidence="3" id="KW-0488">Methylation</keyword>
<evidence type="ECO:0000256" key="10">
    <source>
        <dbReference type="ARBA" id="ARBA00029447"/>
    </source>
</evidence>
<keyword evidence="6 12" id="KW-0812">Transmembrane</keyword>
<dbReference type="GO" id="GO:0006935">
    <property type="term" value="P:chemotaxis"/>
    <property type="evidence" value="ECO:0007669"/>
    <property type="project" value="UniProtKB-KW"/>
</dbReference>
<dbReference type="PROSITE" id="PS50885">
    <property type="entry name" value="HAMP"/>
    <property type="match status" value="1"/>
</dbReference>
<evidence type="ECO:0000259" key="13">
    <source>
        <dbReference type="PROSITE" id="PS50111"/>
    </source>
</evidence>
<dbReference type="PRINTS" id="PR00260">
    <property type="entry name" value="CHEMTRNSDUCR"/>
</dbReference>
<keyword evidence="8 12" id="KW-0472">Membrane</keyword>
<evidence type="ECO:0000256" key="2">
    <source>
        <dbReference type="ARBA" id="ARBA00022475"/>
    </source>
</evidence>
<dbReference type="RefSeq" id="WP_109055538.1">
    <property type="nucleotide sequence ID" value="NZ_QDKJ01000014.1"/>
</dbReference>
<gene>
    <name evidence="15" type="ORF">B4923_16920</name>
</gene>
<dbReference type="OrthoDB" id="2489132at2"/>
<comment type="similarity">
    <text evidence="10">Belongs to the methyl-accepting chemotaxis (MCP) protein family.</text>
</comment>
<dbReference type="InterPro" id="IPR003122">
    <property type="entry name" value="Tar_rcpt_lig-bd"/>
</dbReference>
<evidence type="ECO:0000256" key="7">
    <source>
        <dbReference type="ARBA" id="ARBA00022989"/>
    </source>
</evidence>
<evidence type="ECO:0000256" key="9">
    <source>
        <dbReference type="ARBA" id="ARBA00023224"/>
    </source>
</evidence>
<dbReference type="AlphaFoldDB" id="A0A2U1TM66"/>
<accession>A0A2U1TM66</accession>
<keyword evidence="9 11" id="KW-0807">Transducer</keyword>
<dbReference type="Gene3D" id="1.20.120.30">
    <property type="entry name" value="Aspartate receptor, ligand-binding domain"/>
    <property type="match status" value="1"/>
</dbReference>
<dbReference type="PANTHER" id="PTHR43531">
    <property type="entry name" value="PROTEIN ICFG"/>
    <property type="match status" value="1"/>
</dbReference>
<dbReference type="EMBL" id="QDKJ01000014">
    <property type="protein sequence ID" value="PWC10422.1"/>
    <property type="molecule type" value="Genomic_DNA"/>
</dbReference>
<evidence type="ECO:0000256" key="6">
    <source>
        <dbReference type="ARBA" id="ARBA00022692"/>
    </source>
</evidence>
<dbReference type="InterPro" id="IPR051310">
    <property type="entry name" value="MCP_chemotaxis"/>
</dbReference>
<evidence type="ECO:0000256" key="12">
    <source>
        <dbReference type="SAM" id="Phobius"/>
    </source>
</evidence>
<organism evidence="15 16">
    <name type="scientific">Brenneria roseae subsp. americana</name>
    <dbReference type="NCBI Taxonomy" id="1508507"/>
    <lineage>
        <taxon>Bacteria</taxon>
        <taxon>Pseudomonadati</taxon>
        <taxon>Pseudomonadota</taxon>
        <taxon>Gammaproteobacteria</taxon>
        <taxon>Enterobacterales</taxon>
        <taxon>Pectobacteriaceae</taxon>
        <taxon>Brenneria</taxon>
    </lineage>
</organism>
<dbReference type="Pfam" id="PF02203">
    <property type="entry name" value="TarH"/>
    <property type="match status" value="1"/>
</dbReference>
<name>A0A2U1TM66_9GAMM</name>
<dbReference type="PROSITE" id="PS50111">
    <property type="entry name" value="CHEMOTAXIS_TRANSDUC_2"/>
    <property type="match status" value="1"/>
</dbReference>
<dbReference type="CDD" id="cd06225">
    <property type="entry name" value="HAMP"/>
    <property type="match status" value="1"/>
</dbReference>
<evidence type="ECO:0000259" key="14">
    <source>
        <dbReference type="PROSITE" id="PS50885"/>
    </source>
</evidence>
<dbReference type="Gene3D" id="1.10.287.950">
    <property type="entry name" value="Methyl-accepting chemotaxis protein"/>
    <property type="match status" value="1"/>
</dbReference>
<dbReference type="InterPro" id="IPR035440">
    <property type="entry name" value="4HB_MCP_dom_sf"/>
</dbReference>
<protein>
    <submittedName>
        <fullName evidence="15">Methyl-accepting chemotaxis protein</fullName>
    </submittedName>
</protein>
<dbReference type="GO" id="GO:0007165">
    <property type="term" value="P:signal transduction"/>
    <property type="evidence" value="ECO:0007669"/>
    <property type="project" value="UniProtKB-KW"/>
</dbReference>
<comment type="subcellular location">
    <subcellularLocation>
        <location evidence="1">Cell inner membrane</location>
        <topology evidence="1">Multi-pass membrane protein</topology>
    </subcellularLocation>
</comment>
<dbReference type="GO" id="GO:0005886">
    <property type="term" value="C:plasma membrane"/>
    <property type="evidence" value="ECO:0007669"/>
    <property type="project" value="UniProtKB-SubCell"/>
</dbReference>
<evidence type="ECO:0000256" key="11">
    <source>
        <dbReference type="PROSITE-ProRule" id="PRU00284"/>
    </source>
</evidence>
<dbReference type="Pfam" id="PF00672">
    <property type="entry name" value="HAMP"/>
    <property type="match status" value="1"/>
</dbReference>
<dbReference type="SMART" id="SM00283">
    <property type="entry name" value="MA"/>
    <property type="match status" value="1"/>
</dbReference>
<dbReference type="SUPFAM" id="SSF58104">
    <property type="entry name" value="Methyl-accepting chemotaxis protein (MCP) signaling domain"/>
    <property type="match status" value="1"/>
</dbReference>
<feature type="domain" description="HAMP" evidence="14">
    <location>
        <begin position="216"/>
        <end position="268"/>
    </location>
</feature>
<feature type="transmembrane region" description="Helical" evidence="12">
    <location>
        <begin position="192"/>
        <end position="214"/>
    </location>
</feature>
<dbReference type="PANTHER" id="PTHR43531:SF14">
    <property type="entry name" value="METHYL-ACCEPTING CHEMOTAXIS PROTEIN I-RELATED"/>
    <property type="match status" value="1"/>
</dbReference>
<dbReference type="InterPro" id="IPR003660">
    <property type="entry name" value="HAMP_dom"/>
</dbReference>
<dbReference type="FunFam" id="1.10.287.950:FF:000001">
    <property type="entry name" value="Methyl-accepting chemotaxis sensory transducer"/>
    <property type="match status" value="1"/>
</dbReference>
<dbReference type="InterPro" id="IPR004090">
    <property type="entry name" value="Chemotax_Me-accpt_rcpt"/>
</dbReference>
<evidence type="ECO:0000313" key="15">
    <source>
        <dbReference type="EMBL" id="PWC10422.1"/>
    </source>
</evidence>
<reference evidence="15 16" key="1">
    <citation type="submission" date="2018-04" db="EMBL/GenBank/DDBJ databases">
        <title>Brenneria corticis sp.nov.</title>
        <authorList>
            <person name="Li Y."/>
        </authorList>
    </citation>
    <scope>NUCLEOTIDE SEQUENCE [LARGE SCALE GENOMIC DNA]</scope>
    <source>
        <strain evidence="15 16">LMG 27715</strain>
    </source>
</reference>
<dbReference type="GO" id="GO:0004888">
    <property type="term" value="F:transmembrane signaling receptor activity"/>
    <property type="evidence" value="ECO:0007669"/>
    <property type="project" value="InterPro"/>
</dbReference>
<keyword evidence="2" id="KW-1003">Cell membrane</keyword>
<evidence type="ECO:0000256" key="3">
    <source>
        <dbReference type="ARBA" id="ARBA00022481"/>
    </source>
</evidence>
<proteinExistence type="inferred from homology"/>
<keyword evidence="5" id="KW-0997">Cell inner membrane</keyword>
<dbReference type="Proteomes" id="UP000245138">
    <property type="component" value="Unassembled WGS sequence"/>
</dbReference>
<dbReference type="SUPFAM" id="SSF47170">
    <property type="entry name" value="Aspartate receptor, ligand-binding domain"/>
    <property type="match status" value="1"/>
</dbReference>
<evidence type="ECO:0000256" key="8">
    <source>
        <dbReference type="ARBA" id="ARBA00023136"/>
    </source>
</evidence>
<evidence type="ECO:0000313" key="16">
    <source>
        <dbReference type="Proteomes" id="UP000245138"/>
    </source>
</evidence>
<sequence length="532" mass="57691">MLKKISIRTGLLFLLALMASLLLCVSGMGIIAINKSYHSLNSVNLIQGIELGNLSSSNTNMQRIRVVASLAVRAMETDRPEEAAAAAGRAAQYSNAAKEDLQRFFTATKGRGQGEILANEINQAYQNYYEQGIAPMLEALNRQDAQTYYHLIENQLRPLGTEFDKANKAFFDYAQQMGIELVTQAGNDRKQMIMLIGLCCLLVVLLIIFSWVVLRRMLLNPLNTAIHHLEFVSSGDLTQALPPAGNNELGRLNAALRAMRQSLVASVSHVRDACLQIDVGSRELALGNDDLSRRTEVSASSLEQTAASMEQLTATVKHNADNAQQGHELTENVADIANQGSTVVRDVMEKMQEISRSANSIAGILGVIDGIAFQTNILALNAAVEAARAGEQGRGFAVVANEVRTLAQRSAQAAKEIHSLISDSNLRVSEGTHLAARASETMSTIAEQILNVNVLMREISHSSQEQSHGIDQINIAVNQMEEVAQQNAALVEESATATRSLEEQSRQLVLAMAAFKLDDQTALPPAIAIGQH</sequence>
<dbReference type="Pfam" id="PF00015">
    <property type="entry name" value="MCPsignal"/>
    <property type="match status" value="1"/>
</dbReference>
<feature type="domain" description="Methyl-accepting transducer" evidence="13">
    <location>
        <begin position="273"/>
        <end position="502"/>
    </location>
</feature>
<dbReference type="SMART" id="SM00304">
    <property type="entry name" value="HAMP"/>
    <property type="match status" value="1"/>
</dbReference>
<dbReference type="InterPro" id="IPR004089">
    <property type="entry name" value="MCPsignal_dom"/>
</dbReference>